<dbReference type="EMBL" id="MT143912">
    <property type="protein sequence ID" value="QJH92697.1"/>
    <property type="molecule type" value="Genomic_DNA"/>
</dbReference>
<gene>
    <name evidence="1" type="ORF">MM171A02529_0009</name>
</gene>
<dbReference type="AlphaFoldDB" id="A0A6M3X5G8"/>
<organism evidence="1">
    <name type="scientific">viral metagenome</name>
    <dbReference type="NCBI Taxonomy" id="1070528"/>
    <lineage>
        <taxon>unclassified sequences</taxon>
        <taxon>metagenomes</taxon>
        <taxon>organismal metagenomes</taxon>
    </lineage>
</organism>
<evidence type="ECO:0000313" key="1">
    <source>
        <dbReference type="EMBL" id="QJH92697.1"/>
    </source>
</evidence>
<proteinExistence type="predicted"/>
<sequence>MKDASIRILDRISFINGMELPFRLYNFSEIPVRTSVFTNTHIYADLHTQLYTQGNEKCK</sequence>
<reference evidence="1" key="1">
    <citation type="submission" date="2020-03" db="EMBL/GenBank/DDBJ databases">
        <title>The deep terrestrial virosphere.</title>
        <authorList>
            <person name="Holmfeldt K."/>
            <person name="Nilsson E."/>
            <person name="Simone D."/>
            <person name="Lopez-Fernandez M."/>
            <person name="Wu X."/>
            <person name="de Brujin I."/>
            <person name="Lundin D."/>
            <person name="Andersson A."/>
            <person name="Bertilsson S."/>
            <person name="Dopson M."/>
        </authorList>
    </citation>
    <scope>NUCLEOTIDE SEQUENCE</scope>
    <source>
        <strain evidence="1">MM171A02529</strain>
    </source>
</reference>
<name>A0A6M3X5G8_9ZZZZ</name>
<accession>A0A6M3X5G8</accession>
<protein>
    <submittedName>
        <fullName evidence="1">Uncharacterized protein</fullName>
    </submittedName>
</protein>